<dbReference type="RefSeq" id="WP_108639464.1">
    <property type="nucleotide sequence ID" value="NZ_QCYG01000001.1"/>
</dbReference>
<keyword evidence="14" id="KW-1185">Reference proteome</keyword>
<dbReference type="Pfam" id="PF03100">
    <property type="entry name" value="CcmE"/>
    <property type="match status" value="1"/>
</dbReference>
<keyword evidence="9 10" id="KW-0472">Membrane</keyword>
<evidence type="ECO:0000256" key="6">
    <source>
        <dbReference type="ARBA" id="ARBA00022968"/>
    </source>
</evidence>
<dbReference type="SUPFAM" id="SSF82093">
    <property type="entry name" value="Heme chaperone CcmE"/>
    <property type="match status" value="1"/>
</dbReference>
<comment type="similarity">
    <text evidence="10">Belongs to the CcmE/CycJ family.</text>
</comment>
<organism evidence="13 14">
    <name type="scientific">Thalassorhabdomicrobium marinisediminis</name>
    <dbReference type="NCBI Taxonomy" id="2170577"/>
    <lineage>
        <taxon>Bacteria</taxon>
        <taxon>Pseudomonadati</taxon>
        <taxon>Pseudomonadota</taxon>
        <taxon>Alphaproteobacteria</taxon>
        <taxon>Rhodobacterales</taxon>
        <taxon>Paracoccaceae</taxon>
        <taxon>Thalassorhabdomicrobium</taxon>
    </lineage>
</organism>
<evidence type="ECO:0000256" key="10">
    <source>
        <dbReference type="HAMAP-Rule" id="MF_01959"/>
    </source>
</evidence>
<keyword evidence="7 10" id="KW-1133">Transmembrane helix</keyword>
<evidence type="ECO:0000256" key="3">
    <source>
        <dbReference type="ARBA" id="ARBA00022692"/>
    </source>
</evidence>
<evidence type="ECO:0000313" key="13">
    <source>
        <dbReference type="EMBL" id="PVA08310.1"/>
    </source>
</evidence>
<dbReference type="PANTHER" id="PTHR34128">
    <property type="entry name" value="CYTOCHROME C-TYPE BIOGENESIS PROTEIN CCME HOMOLOG, MITOCHONDRIAL"/>
    <property type="match status" value="1"/>
</dbReference>
<keyword evidence="2 10" id="KW-0349">Heme</keyword>
<feature type="topological domain" description="Cytoplasmic" evidence="10">
    <location>
        <begin position="1"/>
        <end position="9"/>
    </location>
</feature>
<protein>
    <recommendedName>
        <fullName evidence="10">Cytochrome c-type biogenesis protein CcmE</fullName>
    </recommendedName>
    <alternativeName>
        <fullName evidence="10">Cytochrome c maturation protein E</fullName>
    </alternativeName>
    <alternativeName>
        <fullName evidence="10">Heme chaperone CcmE</fullName>
    </alternativeName>
</protein>
<keyword evidence="6 10" id="KW-0735">Signal-anchor</keyword>
<evidence type="ECO:0000256" key="9">
    <source>
        <dbReference type="ARBA" id="ARBA00023136"/>
    </source>
</evidence>
<dbReference type="InterPro" id="IPR012340">
    <property type="entry name" value="NA-bd_OB-fold"/>
</dbReference>
<keyword evidence="3 10" id="KW-0812">Transmembrane</keyword>
<comment type="function">
    <text evidence="10">Heme chaperone required for the biogenesis of c-type cytochromes. Transiently binds heme delivered by CcmC and transfers the heme to apo-cytochromes in a process facilitated by CcmF and CcmH.</text>
</comment>
<dbReference type="Gene3D" id="2.40.50.140">
    <property type="entry name" value="Nucleic acid-binding proteins"/>
    <property type="match status" value="1"/>
</dbReference>
<dbReference type="NCBIfam" id="NF009731">
    <property type="entry name" value="PRK13254.1-5"/>
    <property type="match status" value="1"/>
</dbReference>
<dbReference type="HAMAP" id="MF_01959">
    <property type="entry name" value="CcmE"/>
    <property type="match status" value="1"/>
</dbReference>
<feature type="binding site" description="axial binding residue" evidence="10 11">
    <location>
        <position position="127"/>
    </location>
    <ligand>
        <name>heme</name>
        <dbReference type="ChEBI" id="CHEBI:30413"/>
    </ligand>
    <ligandPart>
        <name>Fe</name>
        <dbReference type="ChEBI" id="CHEBI:18248"/>
    </ligandPart>
</feature>
<evidence type="ECO:0000256" key="5">
    <source>
        <dbReference type="ARBA" id="ARBA00022748"/>
    </source>
</evidence>
<proteinExistence type="inferred from homology"/>
<evidence type="ECO:0000256" key="8">
    <source>
        <dbReference type="ARBA" id="ARBA00023004"/>
    </source>
</evidence>
<dbReference type="GO" id="GO:0017004">
    <property type="term" value="P:cytochrome complex assembly"/>
    <property type="evidence" value="ECO:0007669"/>
    <property type="project" value="UniProtKB-KW"/>
</dbReference>
<dbReference type="Proteomes" id="UP000244817">
    <property type="component" value="Unassembled WGS sequence"/>
</dbReference>
<feature type="topological domain" description="Extracellular" evidence="10">
    <location>
        <begin position="31"/>
        <end position="160"/>
    </location>
</feature>
<sequence length="160" mass="17511">MRSLKKTRRIQIISIAIACIVAMLSVLWFLPDDSFQFFRSPTEVVDAPPAESELFRIGGMVQAGSIQRGQGTKVSFVVTDCYNAVPVSYDGILPSLFEEGQGMVGQGRYINGTFEAVEILAKHDETYMPAEVENMHEQQNFCEPQDAAKTDATAAPATTG</sequence>
<dbReference type="GO" id="GO:0017003">
    <property type="term" value="P:protein-heme linkage"/>
    <property type="evidence" value="ECO:0007669"/>
    <property type="project" value="UniProtKB-UniRule"/>
</dbReference>
<keyword evidence="4 10" id="KW-0479">Metal-binding</keyword>
<evidence type="ECO:0000256" key="4">
    <source>
        <dbReference type="ARBA" id="ARBA00022723"/>
    </source>
</evidence>
<dbReference type="NCBIfam" id="NF009727">
    <property type="entry name" value="PRK13254.1-1"/>
    <property type="match status" value="1"/>
</dbReference>
<dbReference type="GO" id="GO:0020037">
    <property type="term" value="F:heme binding"/>
    <property type="evidence" value="ECO:0007669"/>
    <property type="project" value="InterPro"/>
</dbReference>
<dbReference type="InterPro" id="IPR004329">
    <property type="entry name" value="CcmE"/>
</dbReference>
<feature type="transmembrane region" description="Helical" evidence="12">
    <location>
        <begin position="12"/>
        <end position="30"/>
    </location>
</feature>
<evidence type="ECO:0000256" key="1">
    <source>
        <dbReference type="ARBA" id="ARBA00004370"/>
    </source>
</evidence>
<keyword evidence="10" id="KW-1003">Cell membrane</keyword>
<evidence type="ECO:0000256" key="11">
    <source>
        <dbReference type="PIRSR" id="PIRSR604329-50"/>
    </source>
</evidence>
<evidence type="ECO:0000313" key="14">
    <source>
        <dbReference type="Proteomes" id="UP000244817"/>
    </source>
</evidence>
<dbReference type="AlphaFoldDB" id="A0A2T7G1N5"/>
<evidence type="ECO:0000256" key="2">
    <source>
        <dbReference type="ARBA" id="ARBA00022617"/>
    </source>
</evidence>
<keyword evidence="8 10" id="KW-0408">Iron</keyword>
<comment type="subcellular location">
    <subcellularLocation>
        <location evidence="10">Cell membrane</location>
        <topology evidence="10">Single-pass type II membrane protein</topology>
    </subcellularLocation>
    <subcellularLocation>
        <location evidence="1">Membrane</location>
    </subcellularLocation>
</comment>
<feature type="binding site" description="covalent" evidence="10 11">
    <location>
        <position position="123"/>
    </location>
    <ligand>
        <name>heme</name>
        <dbReference type="ChEBI" id="CHEBI:30413"/>
    </ligand>
</feature>
<evidence type="ECO:0000256" key="12">
    <source>
        <dbReference type="SAM" id="Phobius"/>
    </source>
</evidence>
<keyword evidence="5 10" id="KW-0201">Cytochrome c-type biogenesis</keyword>
<dbReference type="OrthoDB" id="9793584at2"/>
<accession>A0A2T7G1N5</accession>
<dbReference type="EMBL" id="QCYG01000001">
    <property type="protein sequence ID" value="PVA08310.1"/>
    <property type="molecule type" value="Genomic_DNA"/>
</dbReference>
<dbReference type="InterPro" id="IPR036127">
    <property type="entry name" value="CcmE-like_sf"/>
</dbReference>
<dbReference type="PANTHER" id="PTHR34128:SF2">
    <property type="entry name" value="CYTOCHROME C-TYPE BIOGENESIS PROTEIN CCME HOMOLOG, MITOCHONDRIAL"/>
    <property type="match status" value="1"/>
</dbReference>
<comment type="caution">
    <text evidence="13">The sequence shown here is derived from an EMBL/GenBank/DDBJ whole genome shotgun (WGS) entry which is preliminary data.</text>
</comment>
<name>A0A2T7G1N5_9RHOB</name>
<dbReference type="GO" id="GO:0005886">
    <property type="term" value="C:plasma membrane"/>
    <property type="evidence" value="ECO:0007669"/>
    <property type="project" value="UniProtKB-SubCell"/>
</dbReference>
<gene>
    <name evidence="10" type="primary">ccmE</name>
    <name evidence="10" type="synonym">cycJ</name>
    <name evidence="13" type="ORF">DC363_02140</name>
</gene>
<evidence type="ECO:0000256" key="7">
    <source>
        <dbReference type="ARBA" id="ARBA00022989"/>
    </source>
</evidence>
<dbReference type="GO" id="GO:0046872">
    <property type="term" value="F:metal ion binding"/>
    <property type="evidence" value="ECO:0007669"/>
    <property type="project" value="UniProtKB-KW"/>
</dbReference>
<reference evidence="13 14" key="1">
    <citation type="submission" date="2018-04" db="EMBL/GenBank/DDBJ databases">
        <title>Pelagivirga bohaiensis gen. nov., sp. nov., a bacterium isolated from the Bohai Sea.</title>
        <authorList>
            <person name="Ji X."/>
        </authorList>
    </citation>
    <scope>NUCLEOTIDE SEQUENCE [LARGE SCALE GENOMIC DNA]</scope>
    <source>
        <strain evidence="13 14">BH-SD16</strain>
    </source>
</reference>